<gene>
    <name evidence="7" type="ORF">C8P69_101128</name>
</gene>
<dbReference type="GO" id="GO:0006508">
    <property type="term" value="P:proteolysis"/>
    <property type="evidence" value="ECO:0007669"/>
    <property type="project" value="UniProtKB-KW"/>
</dbReference>
<keyword evidence="2" id="KW-0645">Protease</keyword>
<dbReference type="InterPro" id="IPR004635">
    <property type="entry name" value="Pept_S49_SppA"/>
</dbReference>
<dbReference type="Pfam" id="PF01343">
    <property type="entry name" value="Peptidase_S49"/>
    <property type="match status" value="1"/>
</dbReference>
<keyword evidence="3" id="KW-0378">Hydrolase</keyword>
<dbReference type="PANTHER" id="PTHR42987">
    <property type="entry name" value="PEPTIDASE S49"/>
    <property type="match status" value="1"/>
</dbReference>
<comment type="caution">
    <text evidence="7">The sequence shown here is derived from an EMBL/GenBank/DDBJ whole genome shotgun (WGS) entry which is preliminary data.</text>
</comment>
<keyword evidence="5" id="KW-0472">Membrane</keyword>
<reference evidence="7 8" key="1">
    <citation type="submission" date="2018-04" db="EMBL/GenBank/DDBJ databases">
        <title>Genomic Encyclopedia of Archaeal and Bacterial Type Strains, Phase II (KMG-II): from individual species to whole genera.</title>
        <authorList>
            <person name="Goeker M."/>
        </authorList>
    </citation>
    <scope>NUCLEOTIDE SEQUENCE [LARGE SCALE GENOMIC DNA]</scope>
    <source>
        <strain evidence="7 8">DSM 25521</strain>
    </source>
</reference>
<dbReference type="RefSeq" id="WP_108173931.1">
    <property type="nucleotide sequence ID" value="NZ_JAIESU010000029.1"/>
</dbReference>
<protein>
    <submittedName>
        <fullName evidence="7">Signal peptide peptidase A</fullName>
    </submittedName>
</protein>
<keyword evidence="8" id="KW-1185">Reference proteome</keyword>
<feature type="domain" description="Peptidase S49" evidence="6">
    <location>
        <begin position="109"/>
        <end position="254"/>
    </location>
</feature>
<dbReference type="EMBL" id="PZZL01000001">
    <property type="protein sequence ID" value="PTM61460.1"/>
    <property type="molecule type" value="Genomic_DNA"/>
</dbReference>
<evidence type="ECO:0000256" key="1">
    <source>
        <dbReference type="ARBA" id="ARBA00008683"/>
    </source>
</evidence>
<dbReference type="InterPro" id="IPR002142">
    <property type="entry name" value="Peptidase_S49"/>
</dbReference>
<dbReference type="InterPro" id="IPR029045">
    <property type="entry name" value="ClpP/crotonase-like_dom_sf"/>
</dbReference>
<keyword evidence="5" id="KW-1133">Transmembrane helix</keyword>
<dbReference type="AlphaFoldDB" id="A0A2T4ZHI7"/>
<evidence type="ECO:0000259" key="6">
    <source>
        <dbReference type="Pfam" id="PF01343"/>
    </source>
</evidence>
<proteinExistence type="inferred from homology"/>
<dbReference type="Proteomes" id="UP000241808">
    <property type="component" value="Unassembled WGS sequence"/>
</dbReference>
<dbReference type="GO" id="GO:0008236">
    <property type="term" value="F:serine-type peptidase activity"/>
    <property type="evidence" value="ECO:0007669"/>
    <property type="project" value="UniProtKB-KW"/>
</dbReference>
<keyword evidence="5" id="KW-0812">Transmembrane</keyword>
<evidence type="ECO:0000256" key="2">
    <source>
        <dbReference type="ARBA" id="ARBA00022670"/>
    </source>
</evidence>
<name>A0A2T4ZHI7_9HYPH</name>
<evidence type="ECO:0000313" key="7">
    <source>
        <dbReference type="EMBL" id="PTM61460.1"/>
    </source>
</evidence>
<comment type="similarity">
    <text evidence="1">Belongs to the peptidase S49 family.</text>
</comment>
<keyword evidence="4" id="KW-0720">Serine protease</keyword>
<dbReference type="OrthoDB" id="9764363at2"/>
<accession>A0A2T4ZHI7</accession>
<dbReference type="NCBIfam" id="TIGR00706">
    <property type="entry name" value="SppA_dom"/>
    <property type="match status" value="1"/>
</dbReference>
<evidence type="ECO:0000256" key="4">
    <source>
        <dbReference type="ARBA" id="ARBA00022825"/>
    </source>
</evidence>
<dbReference type="Gene3D" id="3.90.226.10">
    <property type="entry name" value="2-enoyl-CoA Hydratase, Chain A, domain 1"/>
    <property type="match status" value="1"/>
</dbReference>
<feature type="transmembrane region" description="Helical" evidence="5">
    <location>
        <begin position="20"/>
        <end position="41"/>
    </location>
</feature>
<organism evidence="7 8">
    <name type="scientific">Phreatobacter oligotrophus</name>
    <dbReference type="NCBI Taxonomy" id="1122261"/>
    <lineage>
        <taxon>Bacteria</taxon>
        <taxon>Pseudomonadati</taxon>
        <taxon>Pseudomonadota</taxon>
        <taxon>Alphaproteobacteria</taxon>
        <taxon>Hyphomicrobiales</taxon>
        <taxon>Phreatobacteraceae</taxon>
        <taxon>Phreatobacter</taxon>
    </lineage>
</organism>
<dbReference type="CDD" id="cd07023">
    <property type="entry name" value="S49_Sppa_N_C"/>
    <property type="match status" value="1"/>
</dbReference>
<dbReference type="Gene3D" id="6.20.330.10">
    <property type="match status" value="1"/>
</dbReference>
<dbReference type="PANTHER" id="PTHR42987:SF6">
    <property type="entry name" value="PROTEINASE IV"/>
    <property type="match status" value="1"/>
</dbReference>
<sequence length="323" mass="34291">MPLETDAVLDRRLLRRKVTFWRVLAIGVAVIAVLVVGLVGAQRAGWLGSLDHVARVEVRGVITQNANLIRTIEGLGRNRNVRAVIVTIDSPGGTVAGSEALYTAIRGVAAAKPTVAVIEGTAASGGYIAAIGADHIVSRETSVAGSIGVIAQFPNVVRLLETIGVRVEAIRSTPLKAMPSGVEPTSPEALAALREIITDSYVWFQRIVKERRGLTDAELATVADGRVFVGTRAQRLKLVDTIGGEREARTWLASKGVPAELRVQLHRPAARTDLSWFGAAASGLAEAAGLTEWAENLRSSSLAVQVERTSLDGLLALWQPPTP</sequence>
<evidence type="ECO:0000313" key="8">
    <source>
        <dbReference type="Proteomes" id="UP000241808"/>
    </source>
</evidence>
<evidence type="ECO:0000256" key="3">
    <source>
        <dbReference type="ARBA" id="ARBA00022801"/>
    </source>
</evidence>
<dbReference type="SUPFAM" id="SSF52096">
    <property type="entry name" value="ClpP/crotonase"/>
    <property type="match status" value="1"/>
</dbReference>
<evidence type="ECO:0000256" key="5">
    <source>
        <dbReference type="SAM" id="Phobius"/>
    </source>
</evidence>
<dbReference type="InterPro" id="IPR047272">
    <property type="entry name" value="S49_SppA_C"/>
</dbReference>